<dbReference type="InterPro" id="IPR032693">
    <property type="entry name" value="YtkA-like_dom"/>
</dbReference>
<gene>
    <name evidence="3" type="ORF">GCM10007877_07070</name>
</gene>
<evidence type="ECO:0000256" key="1">
    <source>
        <dbReference type="SAM" id="SignalP"/>
    </source>
</evidence>
<dbReference type="Pfam" id="PF13115">
    <property type="entry name" value="YtkA"/>
    <property type="match status" value="1"/>
</dbReference>
<dbReference type="EMBL" id="BSPD01000021">
    <property type="protein sequence ID" value="GLS24993.1"/>
    <property type="molecule type" value="Genomic_DNA"/>
</dbReference>
<keyword evidence="4" id="KW-1185">Reference proteome</keyword>
<dbReference type="RefSeq" id="WP_232592621.1">
    <property type="nucleotide sequence ID" value="NZ_BSPD01000021.1"/>
</dbReference>
<feature type="chain" id="PRO_5041451216" description="YtkA-like domain-containing protein" evidence="1">
    <location>
        <begin position="25"/>
        <end position="318"/>
    </location>
</feature>
<accession>A0AA37WKH6</accession>
<evidence type="ECO:0000313" key="3">
    <source>
        <dbReference type="EMBL" id="GLS24993.1"/>
    </source>
</evidence>
<evidence type="ECO:0000259" key="2">
    <source>
        <dbReference type="Pfam" id="PF13115"/>
    </source>
</evidence>
<feature type="domain" description="YtkA-like" evidence="2">
    <location>
        <begin position="242"/>
        <end position="300"/>
    </location>
</feature>
<dbReference type="AlphaFoldDB" id="A0AA37WKH6"/>
<evidence type="ECO:0000313" key="4">
    <source>
        <dbReference type="Proteomes" id="UP001156870"/>
    </source>
</evidence>
<comment type="caution">
    <text evidence="3">The sequence shown here is derived from an EMBL/GenBank/DDBJ whole genome shotgun (WGS) entry which is preliminary data.</text>
</comment>
<organism evidence="3 4">
    <name type="scientific">Marinibactrum halimedae</name>
    <dbReference type="NCBI Taxonomy" id="1444977"/>
    <lineage>
        <taxon>Bacteria</taxon>
        <taxon>Pseudomonadati</taxon>
        <taxon>Pseudomonadota</taxon>
        <taxon>Gammaproteobacteria</taxon>
        <taxon>Cellvibrionales</taxon>
        <taxon>Cellvibrionaceae</taxon>
        <taxon>Marinibactrum</taxon>
    </lineage>
</organism>
<proteinExistence type="predicted"/>
<reference evidence="3 4" key="1">
    <citation type="journal article" date="2014" name="Int. J. Syst. Evol. Microbiol.">
        <title>Complete genome sequence of Corynebacterium casei LMG S-19264T (=DSM 44701T), isolated from a smear-ripened cheese.</title>
        <authorList>
            <consortium name="US DOE Joint Genome Institute (JGI-PGF)"/>
            <person name="Walter F."/>
            <person name="Albersmeier A."/>
            <person name="Kalinowski J."/>
            <person name="Ruckert C."/>
        </authorList>
    </citation>
    <scope>NUCLEOTIDE SEQUENCE [LARGE SCALE GENOMIC DNA]</scope>
    <source>
        <strain evidence="3 4">NBRC 110095</strain>
    </source>
</reference>
<keyword evidence="1" id="KW-0732">Signal</keyword>
<feature type="signal peptide" evidence="1">
    <location>
        <begin position="1"/>
        <end position="24"/>
    </location>
</feature>
<sequence>MNFSQVIAFLSVYLLIFTPFFATANTTHSETIIAPSNFVLASKVYHQARTLEQQSIKGIRHANNLRKAVNKLNALKRKEPNTFKHISKQIDLLELMNNQESAWQEEGNRLRESGKELNMFAQKLMQNSFKQEWPQWIKLSGPMRLKKETQTLMAHNTQLRSTSAALQTTMSQSQTASTLSDAPDMSLKIPSMSGQNIPGDLDIQTFQVTRDLHFFTHIEPVIKTSEKTPLVPLNEIHEWNLIVVNQEGKPVENANIDITGHMPGHVHGLPTQPRITEEIAPGVYRVKGVKFQMAGWWVMQFTIAGKTVEDTATFNLLL</sequence>
<name>A0AA37WKH6_9GAMM</name>
<protein>
    <recommendedName>
        <fullName evidence="2">YtkA-like domain-containing protein</fullName>
    </recommendedName>
</protein>
<dbReference type="Proteomes" id="UP001156870">
    <property type="component" value="Unassembled WGS sequence"/>
</dbReference>